<name>A0A6H2C2K3_DOLFA</name>
<evidence type="ECO:0000313" key="2">
    <source>
        <dbReference type="Proteomes" id="UP000502433"/>
    </source>
</evidence>
<dbReference type="Proteomes" id="UP000502433">
    <property type="component" value="Chromosome"/>
</dbReference>
<reference evidence="1 2" key="2">
    <citation type="submission" date="2020-04" db="EMBL/GenBank/DDBJ databases">
        <authorList>
            <person name="Fomenkov A."/>
            <person name="Anton B.P."/>
            <person name="Roberts R.J."/>
        </authorList>
    </citation>
    <scope>NUCLEOTIDE SEQUENCE [LARGE SCALE GENOMIC DNA]</scope>
    <source>
        <strain evidence="1 2">CCAP 1403/13f</strain>
    </source>
</reference>
<organism evidence="1 2">
    <name type="scientific">Dolichospermum flos-aquae CCAP 1403/13F</name>
    <dbReference type="NCBI Taxonomy" id="315271"/>
    <lineage>
        <taxon>Bacteria</taxon>
        <taxon>Bacillati</taxon>
        <taxon>Cyanobacteriota</taxon>
        <taxon>Cyanophyceae</taxon>
        <taxon>Nostocales</taxon>
        <taxon>Aphanizomenonaceae</taxon>
        <taxon>Dolichospermum</taxon>
    </lineage>
</organism>
<dbReference type="AlphaFoldDB" id="A0A6H2C2K3"/>
<sequence>MESKSILDILLELKPYLDEISKGYIEKETKHCMILKSALRKNIEFNLFVWQQKQENQDKNSFFSVATLRGICEDIITLNFLNTLNKNDRNNIIDNLFHLDFLKTSVVQSDFFEKNRPLQPIFKKISDQSKLELEISQLENNIKNIANNYPNWKPDKYKLLPSVKKMAEFCDLEELYDYLYAATSRWVHFNTNILLRMVWYEEEKQDLFYTTSTENFYRYYLEFNRFYASYLLVKFYDIFQKELLFPQDCENLIEEIRIIHQKTPRWPELITFEEMNIQPPSSFQYGLFNI</sequence>
<dbReference type="RefSeq" id="WP_168696565.1">
    <property type="nucleotide sequence ID" value="NZ_CP051206.1"/>
</dbReference>
<dbReference type="EMBL" id="CP051206">
    <property type="protein sequence ID" value="QJB45747.1"/>
    <property type="molecule type" value="Genomic_DNA"/>
</dbReference>
<gene>
    <name evidence="1" type="ORF">HGD76_17770</name>
</gene>
<evidence type="ECO:0000313" key="1">
    <source>
        <dbReference type="EMBL" id="QJB45747.1"/>
    </source>
</evidence>
<protein>
    <submittedName>
        <fullName evidence="1">Uncharacterized protein</fullName>
    </submittedName>
</protein>
<dbReference type="InterPro" id="IPR043733">
    <property type="entry name" value="DUF5677"/>
</dbReference>
<dbReference type="KEGG" id="dfs:HGD76_17770"/>
<reference evidence="1 2" key="1">
    <citation type="submission" date="2020-04" db="EMBL/GenBank/DDBJ databases">
        <title>Genome-Wide Identification of 5-Methylcytosine Sites in Bacterial Genomes By High-Throughput Sequencing of MspJI Restriction Fragments.</title>
        <authorList>
            <person name="Wu V."/>
        </authorList>
    </citation>
    <scope>NUCLEOTIDE SEQUENCE [LARGE SCALE GENOMIC DNA]</scope>
    <source>
        <strain evidence="1 2">CCAP 1403/13f</strain>
    </source>
</reference>
<accession>A0A6H2C2K3</accession>
<dbReference type="Pfam" id="PF18928">
    <property type="entry name" value="DUF5677"/>
    <property type="match status" value="1"/>
</dbReference>
<proteinExistence type="predicted"/>